<dbReference type="EMBL" id="MZ803112">
    <property type="protein sequence ID" value="UAW01078.1"/>
    <property type="molecule type" value="Genomic_DNA"/>
</dbReference>
<sequence>MADISASEVFGGDTFLERLCEELEAMYPLSNPSPKDDDRVIMFRAGQRSVVEYIKAKHNTEK</sequence>
<organism evidence="2 3">
    <name type="scientific">Synechococcus T7-like virus S-TIP28</name>
    <dbReference type="NCBI Taxonomy" id="1332140"/>
    <lineage>
        <taxon>Viruses</taxon>
        <taxon>Duplodnaviria</taxon>
        <taxon>Heunggongvirae</taxon>
        <taxon>Uroviricota</taxon>
        <taxon>Caudoviricetes</taxon>
        <taxon>Autographivirales</taxon>
        <taxon>Autographivirales incertae sedis</taxon>
        <taxon>Tiranvirus</taxon>
        <taxon>Tiranvirus STIP28</taxon>
    </lineage>
</organism>
<dbReference type="InterPro" id="IPR057447">
    <property type="entry name" value="Bbp19-like_phage"/>
</dbReference>
<feature type="domain" description="Bbp19-like phage" evidence="1">
    <location>
        <begin position="17"/>
        <end position="55"/>
    </location>
</feature>
<evidence type="ECO:0000259" key="1">
    <source>
        <dbReference type="Pfam" id="PF25181"/>
    </source>
</evidence>
<gene>
    <name evidence="2" type="ORF">STIP28_36</name>
</gene>
<evidence type="ECO:0000313" key="3">
    <source>
        <dbReference type="Proteomes" id="UP000828768"/>
    </source>
</evidence>
<dbReference type="Pfam" id="PF25181">
    <property type="entry name" value="Phage_Bbp19"/>
    <property type="match status" value="1"/>
</dbReference>
<proteinExistence type="predicted"/>
<reference evidence="2" key="1">
    <citation type="submission" date="2021-08" db="EMBL/GenBank/DDBJ databases">
        <authorList>
            <person name="Shitrit D."/>
            <person name="Kirzner S."/>
            <person name="Dekel-Bird N.P."/>
            <person name="Avrani S."/>
            <person name="Sabehi G."/>
            <person name="Perkarsky I."/>
            <person name="Peleg M."/>
            <person name="Tahan R."/>
            <person name="Kondratyeva K."/>
            <person name="Lindell D."/>
        </authorList>
    </citation>
    <scope>NUCLEOTIDE SEQUENCE</scope>
</reference>
<name>A0AAE9BPU0_9CAUD</name>
<keyword evidence="3" id="KW-1185">Reference proteome</keyword>
<accession>A0AAE9BPU0</accession>
<evidence type="ECO:0000313" key="2">
    <source>
        <dbReference type="EMBL" id="UAW01078.1"/>
    </source>
</evidence>
<dbReference type="Proteomes" id="UP000828768">
    <property type="component" value="Segment"/>
</dbReference>
<protein>
    <recommendedName>
        <fullName evidence="1">Bbp19-like phage domain-containing protein</fullName>
    </recommendedName>
</protein>